<gene>
    <name evidence="2" type="ORF">GT360_19535</name>
</gene>
<keyword evidence="1" id="KW-0732">Signal</keyword>
<evidence type="ECO:0000256" key="1">
    <source>
        <dbReference type="SAM" id="SignalP"/>
    </source>
</evidence>
<feature type="signal peptide" evidence="1">
    <location>
        <begin position="1"/>
        <end position="19"/>
    </location>
</feature>
<feature type="chain" id="PRO_5031066838" description="DUF3298 domain-containing protein" evidence="1">
    <location>
        <begin position="20"/>
        <end position="315"/>
    </location>
</feature>
<protein>
    <recommendedName>
        <fullName evidence="4">DUF3298 domain-containing protein</fullName>
    </recommendedName>
</protein>
<dbReference type="AlphaFoldDB" id="A0A7Z2YFS7"/>
<reference evidence="2 3" key="1">
    <citation type="submission" date="2020-01" db="EMBL/GenBank/DDBJ databases">
        <title>Whole genome and functional gene identification of agarase of Vibrio HN897.</title>
        <authorList>
            <person name="Liu Y."/>
            <person name="Zhao Z."/>
        </authorList>
    </citation>
    <scope>NUCLEOTIDE SEQUENCE [LARGE SCALE GENOMIC DNA]</scope>
    <source>
        <strain evidence="2 3">HN897</strain>
    </source>
</reference>
<sequence length="315" mass="35894">MKKLAMAITAVLVTGSIGAYTYVNHQLGKVHPKMSLKMNGQIELCGNQYPFSTDGGEVLDIAKAKFNIEVIDKQSMDFWENEIEEAMAETVKLPKELDGYFRYPSLGSKHVKNNDKLKSSMRLSSESAARYAKASENREFWNDQHSKGVEILKVRENSDFTFEQAVVALDEWKSVNKGIRDKNSLLADEMALDNHFAQKEVWETAACVQQNESYNELWTYWSTNQKEKGAVLHDIAIEKTESNVKQLINEVRLFLADHGMTAGEIEFKYGSFSIEKDGKDFGSAYVFYSPVEGVFDHSIFIEFDDSDELLAKYFY</sequence>
<evidence type="ECO:0000313" key="2">
    <source>
        <dbReference type="EMBL" id="QIA65716.1"/>
    </source>
</evidence>
<dbReference type="EMBL" id="CP047476">
    <property type="protein sequence ID" value="QIA65716.1"/>
    <property type="molecule type" value="Genomic_DNA"/>
</dbReference>
<dbReference type="KEGG" id="vas:GT360_19535"/>
<name>A0A7Z2YFS7_9VIBR</name>
<accession>A0A7Z2YFS7</accession>
<dbReference type="Proteomes" id="UP000464262">
    <property type="component" value="Chromosome 2"/>
</dbReference>
<evidence type="ECO:0008006" key="4">
    <source>
        <dbReference type="Google" id="ProtNLM"/>
    </source>
</evidence>
<proteinExistence type="predicted"/>
<keyword evidence="3" id="KW-1185">Reference proteome</keyword>
<dbReference type="RefSeq" id="WP_164650613.1">
    <property type="nucleotide sequence ID" value="NZ_CP047476.1"/>
</dbReference>
<evidence type="ECO:0000313" key="3">
    <source>
        <dbReference type="Proteomes" id="UP000464262"/>
    </source>
</evidence>
<organism evidence="2 3">
    <name type="scientific">Vibrio astriarenae</name>
    <dbReference type="NCBI Taxonomy" id="1481923"/>
    <lineage>
        <taxon>Bacteria</taxon>
        <taxon>Pseudomonadati</taxon>
        <taxon>Pseudomonadota</taxon>
        <taxon>Gammaproteobacteria</taxon>
        <taxon>Vibrionales</taxon>
        <taxon>Vibrionaceae</taxon>
        <taxon>Vibrio</taxon>
    </lineage>
</organism>